<gene>
    <name evidence="5" type="ORF">F130042H8_00290</name>
</gene>
<dbReference type="InterPro" id="IPR011711">
    <property type="entry name" value="GntR_C"/>
</dbReference>
<dbReference type="PANTHER" id="PTHR43537:SF45">
    <property type="entry name" value="GNTR FAMILY REGULATORY PROTEIN"/>
    <property type="match status" value="1"/>
</dbReference>
<dbReference type="Pfam" id="PF07729">
    <property type="entry name" value="FCD"/>
    <property type="match status" value="1"/>
</dbReference>
<dbReference type="SMART" id="SM00345">
    <property type="entry name" value="HTH_GNTR"/>
    <property type="match status" value="1"/>
</dbReference>
<evidence type="ECO:0000313" key="5">
    <source>
        <dbReference type="EMBL" id="GAA6266969.1"/>
    </source>
</evidence>
<dbReference type="SUPFAM" id="SSF48008">
    <property type="entry name" value="GntR ligand-binding domain-like"/>
    <property type="match status" value="1"/>
</dbReference>
<dbReference type="Gene3D" id="1.20.120.530">
    <property type="entry name" value="GntR ligand-binding domain-like"/>
    <property type="match status" value="1"/>
</dbReference>
<evidence type="ECO:0000259" key="4">
    <source>
        <dbReference type="PROSITE" id="PS50949"/>
    </source>
</evidence>
<keyword evidence="2" id="KW-0238">DNA-binding</keyword>
<name>A0ABQ0ASE8_9FIRM</name>
<protein>
    <submittedName>
        <fullName evidence="5">GntR family transcriptional regulator</fullName>
    </submittedName>
</protein>
<dbReference type="InterPro" id="IPR000524">
    <property type="entry name" value="Tscrpt_reg_HTH_GntR"/>
</dbReference>
<accession>A0ABQ0ASE8</accession>
<keyword evidence="3" id="KW-0804">Transcription</keyword>
<dbReference type="Proteomes" id="UP001600894">
    <property type="component" value="Unassembled WGS sequence"/>
</dbReference>
<dbReference type="InterPro" id="IPR008920">
    <property type="entry name" value="TF_FadR/GntR_C"/>
</dbReference>
<dbReference type="EMBL" id="BAABXL010000001">
    <property type="protein sequence ID" value="GAA6266969.1"/>
    <property type="molecule type" value="Genomic_DNA"/>
</dbReference>
<organism evidence="5 6">
    <name type="scientific">Enterocloster alcoholdehydrogenati</name>
    <dbReference type="NCBI Taxonomy" id="2547410"/>
    <lineage>
        <taxon>Bacteria</taxon>
        <taxon>Bacillati</taxon>
        <taxon>Bacillota</taxon>
        <taxon>Clostridia</taxon>
        <taxon>Lachnospirales</taxon>
        <taxon>Lachnospiraceae</taxon>
        <taxon>Enterocloster</taxon>
    </lineage>
</organism>
<dbReference type="InterPro" id="IPR036388">
    <property type="entry name" value="WH-like_DNA-bd_sf"/>
</dbReference>
<keyword evidence="6" id="KW-1185">Reference proteome</keyword>
<reference evidence="5 6" key="1">
    <citation type="submission" date="2024-04" db="EMBL/GenBank/DDBJ databases">
        <title>Defined microbial consortia suppress multidrug-resistant proinflammatory Enterobacteriaceae via ecological control.</title>
        <authorList>
            <person name="Furuichi M."/>
            <person name="Kawaguchi T."/>
            <person name="Pust M."/>
            <person name="Yasuma K."/>
            <person name="Plichta D."/>
            <person name="Hasegawa N."/>
            <person name="Ohya T."/>
            <person name="Bhattarai S."/>
            <person name="Sasajima S."/>
            <person name="Aoto Y."/>
            <person name="Tuganbaev T."/>
            <person name="Yaginuma M."/>
            <person name="Ueda M."/>
            <person name="Okahashi N."/>
            <person name="Amafuji K."/>
            <person name="Kiridooshi Y."/>
            <person name="Sugita K."/>
            <person name="Strazar M."/>
            <person name="Skelly A."/>
            <person name="Suda W."/>
            <person name="Hattori M."/>
            <person name="Nakamoto N."/>
            <person name="Caballero S."/>
            <person name="Norman J."/>
            <person name="Olle B."/>
            <person name="Tanoue T."/>
            <person name="Arita M."/>
            <person name="Bucci V."/>
            <person name="Atarashi K."/>
            <person name="Xavier R."/>
            <person name="Honda K."/>
        </authorList>
    </citation>
    <scope>NUCLEOTIDE SEQUENCE [LARGE SCALE GENOMIC DNA]</scope>
    <source>
        <strain evidence="6">f13</strain>
    </source>
</reference>
<dbReference type="Gene3D" id="1.10.10.10">
    <property type="entry name" value="Winged helix-like DNA-binding domain superfamily/Winged helix DNA-binding domain"/>
    <property type="match status" value="1"/>
</dbReference>
<evidence type="ECO:0000256" key="2">
    <source>
        <dbReference type="ARBA" id="ARBA00023125"/>
    </source>
</evidence>
<comment type="caution">
    <text evidence="5">The sequence shown here is derived from an EMBL/GenBank/DDBJ whole genome shotgun (WGS) entry which is preliminary data.</text>
</comment>
<dbReference type="RefSeq" id="WP_176255807.1">
    <property type="nucleotide sequence ID" value="NZ_BAABXL010000001.1"/>
</dbReference>
<dbReference type="InterPro" id="IPR036390">
    <property type="entry name" value="WH_DNA-bd_sf"/>
</dbReference>
<dbReference type="PROSITE" id="PS50949">
    <property type="entry name" value="HTH_GNTR"/>
    <property type="match status" value="1"/>
</dbReference>
<evidence type="ECO:0000256" key="1">
    <source>
        <dbReference type="ARBA" id="ARBA00023015"/>
    </source>
</evidence>
<evidence type="ECO:0000256" key="3">
    <source>
        <dbReference type="ARBA" id="ARBA00023163"/>
    </source>
</evidence>
<keyword evidence="1" id="KW-0805">Transcription regulation</keyword>
<feature type="domain" description="HTH gntR-type" evidence="4">
    <location>
        <begin position="11"/>
        <end position="78"/>
    </location>
</feature>
<proteinExistence type="predicted"/>
<sequence length="235" mass="26888">MMDRGEILEGARPQNEAYEGLKHQILSLDIEPGEMLSESILSSQMNVGRPLMRDALAQLAEEGYVMVYPQKGTAVTMIDPERVRQAVHTHIVLEQAVLAEACQQGLTGAQLEYLECILEEQKRRGDDAVKRMILERQMSNALAAFCGKKYMLDVFRTMDCDMLRVKCLHYNTFGFPAQMFPPSSWEYTQVEGRMLVDNLRRRDTDAAWLLCSNHFKMVLLHMDSLRGIYPQFFSG</sequence>
<dbReference type="Pfam" id="PF00392">
    <property type="entry name" value="GntR"/>
    <property type="match status" value="1"/>
</dbReference>
<dbReference type="PANTHER" id="PTHR43537">
    <property type="entry name" value="TRANSCRIPTIONAL REGULATOR, GNTR FAMILY"/>
    <property type="match status" value="1"/>
</dbReference>
<evidence type="ECO:0000313" key="6">
    <source>
        <dbReference type="Proteomes" id="UP001600894"/>
    </source>
</evidence>
<dbReference type="SUPFAM" id="SSF46785">
    <property type="entry name" value="Winged helix' DNA-binding domain"/>
    <property type="match status" value="1"/>
</dbReference>